<gene>
    <name evidence="3" type="ORF">SAMN04488082_102242</name>
</gene>
<dbReference type="AlphaFoldDB" id="A0A1I3Q6C9"/>
<evidence type="ECO:0000313" key="4">
    <source>
        <dbReference type="Proteomes" id="UP000198635"/>
    </source>
</evidence>
<dbReference type="EMBL" id="FORX01000002">
    <property type="protein sequence ID" value="SFJ29794.1"/>
    <property type="molecule type" value="Genomic_DNA"/>
</dbReference>
<keyword evidence="4" id="KW-1185">Reference proteome</keyword>
<evidence type="ECO:0000313" key="3">
    <source>
        <dbReference type="EMBL" id="SFJ29794.1"/>
    </source>
</evidence>
<keyword evidence="2" id="KW-0472">Membrane</keyword>
<evidence type="ECO:0000256" key="1">
    <source>
        <dbReference type="SAM" id="MobiDB-lite"/>
    </source>
</evidence>
<feature type="region of interest" description="Disordered" evidence="1">
    <location>
        <begin position="1"/>
        <end position="21"/>
    </location>
</feature>
<proteinExistence type="predicted"/>
<name>A0A1I3Q6C9_9BACT</name>
<accession>A0A1I3Q6C9</accession>
<sequence length="79" mass="9236">MSNTHHRESGEYPCGGEPEEKSDAELLWASQKPLHNLPRGKNTWDPAFIKIWWFWPASVVFIIVLAFVYPLIWDFFSSN</sequence>
<dbReference type="Proteomes" id="UP000198635">
    <property type="component" value="Unassembled WGS sequence"/>
</dbReference>
<reference evidence="4" key="1">
    <citation type="submission" date="2016-10" db="EMBL/GenBank/DDBJ databases">
        <authorList>
            <person name="Varghese N."/>
            <person name="Submissions S."/>
        </authorList>
    </citation>
    <scope>NUCLEOTIDE SEQUENCE [LARGE SCALE GENOMIC DNA]</scope>
    <source>
        <strain evidence="4">DSM 5918</strain>
    </source>
</reference>
<feature type="transmembrane region" description="Helical" evidence="2">
    <location>
        <begin position="51"/>
        <end position="72"/>
    </location>
</feature>
<protein>
    <submittedName>
        <fullName evidence="3">Uncharacterized protein</fullName>
    </submittedName>
</protein>
<dbReference type="STRING" id="52560.SAMN04488082_102242"/>
<keyword evidence="2" id="KW-0812">Transmembrane</keyword>
<feature type="compositionally biased region" description="Basic and acidic residues" evidence="1">
    <location>
        <begin position="1"/>
        <end position="10"/>
    </location>
</feature>
<evidence type="ECO:0000256" key="2">
    <source>
        <dbReference type="SAM" id="Phobius"/>
    </source>
</evidence>
<organism evidence="3 4">
    <name type="scientific">Desulfomicrobium apsheronum</name>
    <dbReference type="NCBI Taxonomy" id="52560"/>
    <lineage>
        <taxon>Bacteria</taxon>
        <taxon>Pseudomonadati</taxon>
        <taxon>Thermodesulfobacteriota</taxon>
        <taxon>Desulfovibrionia</taxon>
        <taxon>Desulfovibrionales</taxon>
        <taxon>Desulfomicrobiaceae</taxon>
        <taxon>Desulfomicrobium</taxon>
    </lineage>
</organism>
<keyword evidence="2" id="KW-1133">Transmembrane helix</keyword>